<comment type="caution">
    <text evidence="1">The sequence shown here is derived from an EMBL/GenBank/DDBJ whole genome shotgun (WGS) entry which is preliminary data.</text>
</comment>
<proteinExistence type="predicted"/>
<dbReference type="Proteomes" id="UP000014060">
    <property type="component" value="Unassembled WGS sequence"/>
</dbReference>
<gene>
    <name evidence="1" type="ORF">IAY_06098</name>
</gene>
<organism evidence="1 2">
    <name type="scientific">Bacillus cereus TIAC219</name>
    <dbReference type="NCBI Taxonomy" id="718222"/>
    <lineage>
        <taxon>Bacteria</taxon>
        <taxon>Bacillati</taxon>
        <taxon>Bacillota</taxon>
        <taxon>Bacilli</taxon>
        <taxon>Bacillales</taxon>
        <taxon>Bacillaceae</taxon>
        <taxon>Bacillus</taxon>
        <taxon>Bacillus cereus group</taxon>
    </lineage>
</organism>
<name>A0ABC9SRQ0_BACCE</name>
<sequence length="155" mass="18299">MLTHLKSYFNKNSKREKEMNAVSNKRDVHFFKKGEIHVSKLEKQLIGFSEEQVFKLGYDVLTDSILIIRRFSSLIMNPSYIEIIDITHSQVISWIYMISNSIHNISDHIKRKDSNYLREEIAKALRVLYSIQQYDEKLKCLVPIFTANIDANFIR</sequence>
<dbReference type="RefSeq" id="WP_000955423.1">
    <property type="nucleotide sequence ID" value="NZ_KB976010.1"/>
</dbReference>
<protein>
    <submittedName>
        <fullName evidence="1">Uncharacterized protein</fullName>
    </submittedName>
</protein>
<reference evidence="1 2" key="1">
    <citation type="submission" date="2013-01" db="EMBL/GenBank/DDBJ databases">
        <title>The Genome Sequence of Bacillus cereus TIAC219.</title>
        <authorList>
            <consortium name="The Broad Institute Genome Sequencing Platform"/>
            <consortium name="The Broad Institute Genome Sequencing Center for Infectious Disease"/>
            <person name="Feldgarden M."/>
            <person name="Van der Auwera G.A."/>
            <person name="Mahillon J."/>
            <person name="Duprez V."/>
            <person name="Timmery S."/>
            <person name="Mattelet C."/>
            <person name="Dierick K."/>
            <person name="Sun M."/>
            <person name="Yu Z."/>
            <person name="Zhu L."/>
            <person name="Hu X."/>
            <person name="Shank E.B."/>
            <person name="Swiecicka I."/>
            <person name="Hansen B.M."/>
            <person name="Andrup L."/>
            <person name="Walker B."/>
            <person name="Young S.K."/>
            <person name="Zeng Q."/>
            <person name="Gargeya S."/>
            <person name="Fitzgerald M."/>
            <person name="Haas B."/>
            <person name="Abouelleil A."/>
            <person name="Alvarado L."/>
            <person name="Arachchi H.M."/>
            <person name="Berlin A.M."/>
            <person name="Chapman S.B."/>
            <person name="Dewar J."/>
            <person name="Goldberg J."/>
            <person name="Griggs A."/>
            <person name="Gujja S."/>
            <person name="Hansen M."/>
            <person name="Howarth C."/>
            <person name="Imamovic A."/>
            <person name="Larimer J."/>
            <person name="McCowan C."/>
            <person name="Murphy C."/>
            <person name="Neiman D."/>
            <person name="Pearson M."/>
            <person name="Priest M."/>
            <person name="Roberts A."/>
            <person name="Saif S."/>
            <person name="Shea T."/>
            <person name="Sisk P."/>
            <person name="Sykes S."/>
            <person name="Wortman J."/>
            <person name="Nusbaum C."/>
            <person name="Birren B."/>
        </authorList>
    </citation>
    <scope>NUCLEOTIDE SEQUENCE [LARGE SCALE GENOMIC DNA]</scope>
    <source>
        <strain evidence="1 2">TIAC219</strain>
    </source>
</reference>
<evidence type="ECO:0000313" key="2">
    <source>
        <dbReference type="Proteomes" id="UP000014060"/>
    </source>
</evidence>
<accession>A0ABC9SRQ0</accession>
<evidence type="ECO:0000313" key="1">
    <source>
        <dbReference type="EMBL" id="EOQ58479.1"/>
    </source>
</evidence>
<dbReference type="AlphaFoldDB" id="A0ABC9SRQ0"/>
<dbReference type="EMBL" id="AHCJ01000075">
    <property type="protein sequence ID" value="EOQ58479.1"/>
    <property type="molecule type" value="Genomic_DNA"/>
</dbReference>